<comment type="caution">
    <text evidence="2">The sequence shown here is derived from an EMBL/GenBank/DDBJ whole genome shotgun (WGS) entry which is preliminary data.</text>
</comment>
<dbReference type="PANTHER" id="PTHR31286">
    <property type="entry name" value="GLYCINE-RICH CELL WALL STRUCTURAL PROTEIN 1.8-LIKE"/>
    <property type="match status" value="1"/>
</dbReference>
<dbReference type="InterPro" id="IPR040256">
    <property type="entry name" value="At4g02000-like"/>
</dbReference>
<organism evidence="2 3">
    <name type="scientific">Hevea brasiliensis</name>
    <name type="common">Para rubber tree</name>
    <name type="synonym">Siphonia brasiliensis</name>
    <dbReference type="NCBI Taxonomy" id="3981"/>
    <lineage>
        <taxon>Eukaryota</taxon>
        <taxon>Viridiplantae</taxon>
        <taxon>Streptophyta</taxon>
        <taxon>Embryophyta</taxon>
        <taxon>Tracheophyta</taxon>
        <taxon>Spermatophyta</taxon>
        <taxon>Magnoliopsida</taxon>
        <taxon>eudicotyledons</taxon>
        <taxon>Gunneridae</taxon>
        <taxon>Pentapetalae</taxon>
        <taxon>rosids</taxon>
        <taxon>fabids</taxon>
        <taxon>Malpighiales</taxon>
        <taxon>Euphorbiaceae</taxon>
        <taxon>Crotonoideae</taxon>
        <taxon>Micrandreae</taxon>
        <taxon>Hevea</taxon>
    </lineage>
</organism>
<evidence type="ECO:0000313" key="3">
    <source>
        <dbReference type="Proteomes" id="UP000467840"/>
    </source>
</evidence>
<accession>A0A6A6MTZ7</accession>
<dbReference type="Proteomes" id="UP000467840">
    <property type="component" value="Chromosome 15"/>
</dbReference>
<feature type="compositionally biased region" description="Polar residues" evidence="1">
    <location>
        <begin position="1"/>
        <end position="19"/>
    </location>
</feature>
<sequence length="358" mass="39265">MGEPSSLSPRSENTQSSSRSLKKVKLHNGSSEGVPIGVKAGLQDGFADKEFKRKSSFRDALSGTIPSDFEMGFEANGVEDLSEDESHGEFASIDKAMVWVQIPNLPIEYFNKPFLLKVSNKIGRTVPVDETTLQATQGKYARVCVEVDLSKPLLLKFCLRHRIKRIEYKGVHQICFSCSCYGHRVDECKLTKEDNCHIDENVAIDPKMVQNGLGDENPITVRNNSSSAVSVESIVDPPVVVLAEVVDKYGPQMIVKKPGNKESGLLGVPLPDIGLGSNLIFKAQDNSVKSSPQSSSARSLGSSKNQLELNALAFSFYKDLYSDDNVSHSVALPGSSYPCLSNEVLSSFHRPFIEEEVY</sequence>
<gene>
    <name evidence="2" type="ORF">GH714_041858</name>
</gene>
<protein>
    <submittedName>
        <fullName evidence="2">Uncharacterized protein</fullName>
    </submittedName>
</protein>
<proteinExistence type="predicted"/>
<keyword evidence="3" id="KW-1185">Reference proteome</keyword>
<reference evidence="2 3" key="1">
    <citation type="journal article" date="2020" name="Mol. Plant">
        <title>The Chromosome-Based Rubber Tree Genome Provides New Insights into Spurge Genome Evolution and Rubber Biosynthesis.</title>
        <authorList>
            <person name="Liu J."/>
            <person name="Shi C."/>
            <person name="Shi C.C."/>
            <person name="Li W."/>
            <person name="Zhang Q.J."/>
            <person name="Zhang Y."/>
            <person name="Li K."/>
            <person name="Lu H.F."/>
            <person name="Shi C."/>
            <person name="Zhu S.T."/>
            <person name="Xiao Z.Y."/>
            <person name="Nan H."/>
            <person name="Yue Y."/>
            <person name="Zhu X.G."/>
            <person name="Wu Y."/>
            <person name="Hong X.N."/>
            <person name="Fan G.Y."/>
            <person name="Tong Y."/>
            <person name="Zhang D."/>
            <person name="Mao C.L."/>
            <person name="Liu Y.L."/>
            <person name="Hao S.J."/>
            <person name="Liu W.Q."/>
            <person name="Lv M.Q."/>
            <person name="Zhang H.B."/>
            <person name="Liu Y."/>
            <person name="Hu-Tang G.R."/>
            <person name="Wang J.P."/>
            <person name="Wang J.H."/>
            <person name="Sun Y.H."/>
            <person name="Ni S.B."/>
            <person name="Chen W.B."/>
            <person name="Zhang X.C."/>
            <person name="Jiao Y.N."/>
            <person name="Eichler E.E."/>
            <person name="Li G.H."/>
            <person name="Liu X."/>
            <person name="Gao L.Z."/>
        </authorList>
    </citation>
    <scope>NUCLEOTIDE SEQUENCE [LARGE SCALE GENOMIC DNA]</scope>
    <source>
        <strain evidence="3">cv. GT1</strain>
        <tissue evidence="2">Leaf</tissue>
    </source>
</reference>
<dbReference type="EMBL" id="JAAGAX010000005">
    <property type="protein sequence ID" value="KAF2316517.1"/>
    <property type="molecule type" value="Genomic_DNA"/>
</dbReference>
<evidence type="ECO:0000256" key="1">
    <source>
        <dbReference type="SAM" id="MobiDB-lite"/>
    </source>
</evidence>
<evidence type="ECO:0000313" key="2">
    <source>
        <dbReference type="EMBL" id="KAF2316517.1"/>
    </source>
</evidence>
<feature type="region of interest" description="Disordered" evidence="1">
    <location>
        <begin position="1"/>
        <end position="38"/>
    </location>
</feature>
<dbReference type="PANTHER" id="PTHR31286:SF99">
    <property type="entry name" value="DUF4283 DOMAIN-CONTAINING PROTEIN"/>
    <property type="match status" value="1"/>
</dbReference>
<dbReference type="AlphaFoldDB" id="A0A6A6MTZ7"/>
<name>A0A6A6MTZ7_HEVBR</name>